<gene>
    <name evidence="2" type="ORF">CRENBAI_003708</name>
</gene>
<protein>
    <submittedName>
        <fullName evidence="2">Uncharacterized protein</fullName>
    </submittedName>
</protein>
<feature type="compositionally biased region" description="Polar residues" evidence="1">
    <location>
        <begin position="511"/>
        <end position="524"/>
    </location>
</feature>
<accession>A0AAV9SFR3</accession>
<dbReference type="EMBL" id="JAHHUM010000409">
    <property type="protein sequence ID" value="KAK5619998.1"/>
    <property type="molecule type" value="Genomic_DNA"/>
</dbReference>
<evidence type="ECO:0000313" key="2">
    <source>
        <dbReference type="EMBL" id="KAK5619998.1"/>
    </source>
</evidence>
<name>A0AAV9SFR3_9TELE</name>
<sequence length="634" mass="70904">MEITSRVSDQRYVACVESFSQQGGLQNEKNAAVTSVQHYCHGYGEADFHRKRKKRRRKEVWRLVERNKASEQERKGPNCLTCPTSVQLSAKMSSRSDTKSASQIAFLTTKLKDKFHPQRNRRSEPMKHTPTERVKPPDLNLSRNQSAGVLVDQERAVVSSLQYFKALVDRLGLDRPGGDKLVLDQSMVGGLLGGASSRILEAVQILVQLEPHLLNSKTVSACLTRLYHSVAGLIRWADQVMLRGVSQDNEDSSESVTMVIRGVLNGAKELVRLVAERREGSAPLSPLQSHKKGTSTCSSPSDKEMKTETQKEEHWKLAPPKPPMPLPELLPQVTPSQGTTFSPPALPPKKRQTPSVPVTNYCRVAIVTPMIREPKEDTQVEQDDCCWKRLSSSSADSAANTSLCENDPDYDFLHADLSSSEKLPLCPPAPPCPLPCQKRDVAAPQVFPVLRTHAEAPMSSPLSPSKTPPPLPEKKRHIHQYLQFCSSYTDQSAVLFYQKYKVRQRDHDSTHQQTHLTTDSTPSVEQFPVPALPPKKKQQDTDTQPEENQDRFLDNQQEAEFGQRSSEEDEVQELLLTDPNEILHRITLKSKEEEGPEVKAASPEILLVQATESGSSGIKQDLSFDDNRVIKDRL</sequence>
<keyword evidence="3" id="KW-1185">Reference proteome</keyword>
<proteinExistence type="predicted"/>
<dbReference type="Proteomes" id="UP001311232">
    <property type="component" value="Unassembled WGS sequence"/>
</dbReference>
<feature type="region of interest" description="Disordered" evidence="1">
    <location>
        <begin position="279"/>
        <end position="354"/>
    </location>
</feature>
<feature type="compositionally biased region" description="Basic and acidic residues" evidence="1">
    <location>
        <begin position="112"/>
        <end position="136"/>
    </location>
</feature>
<comment type="caution">
    <text evidence="2">The sequence shown here is derived from an EMBL/GenBank/DDBJ whole genome shotgun (WGS) entry which is preliminary data.</text>
</comment>
<reference evidence="2 3" key="1">
    <citation type="submission" date="2021-06" db="EMBL/GenBank/DDBJ databases">
        <authorList>
            <person name="Palmer J.M."/>
        </authorList>
    </citation>
    <scope>NUCLEOTIDE SEQUENCE [LARGE SCALE GENOMIC DNA]</scope>
    <source>
        <strain evidence="2 3">MEX-2019</strain>
        <tissue evidence="2">Muscle</tissue>
    </source>
</reference>
<feature type="compositionally biased region" description="Polar residues" evidence="1">
    <location>
        <begin position="333"/>
        <end position="342"/>
    </location>
</feature>
<feature type="region of interest" description="Disordered" evidence="1">
    <location>
        <begin position="112"/>
        <end position="141"/>
    </location>
</feature>
<organism evidence="2 3">
    <name type="scientific">Crenichthys baileyi</name>
    <name type="common">White River springfish</name>
    <dbReference type="NCBI Taxonomy" id="28760"/>
    <lineage>
        <taxon>Eukaryota</taxon>
        <taxon>Metazoa</taxon>
        <taxon>Chordata</taxon>
        <taxon>Craniata</taxon>
        <taxon>Vertebrata</taxon>
        <taxon>Euteleostomi</taxon>
        <taxon>Actinopterygii</taxon>
        <taxon>Neopterygii</taxon>
        <taxon>Teleostei</taxon>
        <taxon>Neoteleostei</taxon>
        <taxon>Acanthomorphata</taxon>
        <taxon>Ovalentaria</taxon>
        <taxon>Atherinomorphae</taxon>
        <taxon>Cyprinodontiformes</taxon>
        <taxon>Goodeidae</taxon>
        <taxon>Crenichthys</taxon>
    </lineage>
</organism>
<feature type="compositionally biased region" description="Pro residues" evidence="1">
    <location>
        <begin position="319"/>
        <end position="328"/>
    </location>
</feature>
<feature type="region of interest" description="Disordered" evidence="1">
    <location>
        <begin position="454"/>
        <end position="474"/>
    </location>
</feature>
<dbReference type="AlphaFoldDB" id="A0AAV9SFR3"/>
<feature type="compositionally biased region" description="Basic and acidic residues" evidence="1">
    <location>
        <begin position="301"/>
        <end position="316"/>
    </location>
</feature>
<evidence type="ECO:0000256" key="1">
    <source>
        <dbReference type="SAM" id="MobiDB-lite"/>
    </source>
</evidence>
<feature type="region of interest" description="Disordered" evidence="1">
    <location>
        <begin position="506"/>
        <end position="548"/>
    </location>
</feature>
<evidence type="ECO:0000313" key="3">
    <source>
        <dbReference type="Proteomes" id="UP001311232"/>
    </source>
</evidence>